<dbReference type="GO" id="GO:0008408">
    <property type="term" value="F:3'-5' exonuclease activity"/>
    <property type="evidence" value="ECO:0007669"/>
    <property type="project" value="UniProtKB-UniRule"/>
</dbReference>
<dbReference type="Pfam" id="PF00580">
    <property type="entry name" value="UvrD-helicase"/>
    <property type="match status" value="1"/>
</dbReference>
<dbReference type="HAMAP" id="MF_01451">
    <property type="entry name" value="AddA"/>
    <property type="match status" value="1"/>
</dbReference>
<dbReference type="GO" id="GO:0033202">
    <property type="term" value="C:DNA helicase complex"/>
    <property type="evidence" value="ECO:0007669"/>
    <property type="project" value="TreeGrafter"/>
</dbReference>
<evidence type="ECO:0000259" key="17">
    <source>
        <dbReference type="PROSITE" id="PS51217"/>
    </source>
</evidence>
<evidence type="ECO:0000256" key="10">
    <source>
        <dbReference type="ARBA" id="ARBA00023235"/>
    </source>
</evidence>
<dbReference type="PATRIC" id="fig|1121865.3.peg.492"/>
<evidence type="ECO:0000259" key="16">
    <source>
        <dbReference type="PROSITE" id="PS51198"/>
    </source>
</evidence>
<feature type="domain" description="UvrD-like helicase C-terminal" evidence="17">
    <location>
        <begin position="493"/>
        <end position="792"/>
    </location>
</feature>
<evidence type="ECO:0000256" key="13">
    <source>
        <dbReference type="HAMAP-Rule" id="MF_01451"/>
    </source>
</evidence>
<evidence type="ECO:0000256" key="8">
    <source>
        <dbReference type="ARBA" id="ARBA00023125"/>
    </source>
</evidence>
<keyword evidence="9 13" id="KW-0234">DNA repair</keyword>
<dbReference type="InterPro" id="IPR014152">
    <property type="entry name" value="AddA"/>
</dbReference>
<accession>S0KHZ8</accession>
<evidence type="ECO:0000256" key="1">
    <source>
        <dbReference type="ARBA" id="ARBA00022722"/>
    </source>
</evidence>
<dbReference type="STRING" id="1121865.OMW_00500"/>
<dbReference type="SUPFAM" id="SSF52980">
    <property type="entry name" value="Restriction endonuclease-like"/>
    <property type="match status" value="1"/>
</dbReference>
<dbReference type="Gene3D" id="1.10.274.50">
    <property type="match status" value="1"/>
</dbReference>
<dbReference type="AlphaFoldDB" id="S0KHZ8"/>
<protein>
    <recommendedName>
        <fullName evidence="13">ATP-dependent helicase/nuclease subunit A</fullName>
        <ecNumber evidence="13">3.1.-.-</ecNumber>
        <ecNumber evidence="13">5.6.2.4</ecNumber>
    </recommendedName>
    <alternativeName>
        <fullName evidence="13">ATP-dependent helicase/nuclease AddA</fullName>
    </alternativeName>
    <alternativeName>
        <fullName evidence="13">DNA 3'-5' helicase AddA</fullName>
    </alternativeName>
</protein>
<evidence type="ECO:0000256" key="4">
    <source>
        <dbReference type="ARBA" id="ARBA00022801"/>
    </source>
</evidence>
<proteinExistence type="inferred from homology"/>
<keyword evidence="1 13" id="KW-0540">Nuclease</keyword>
<dbReference type="eggNOG" id="COG1074">
    <property type="taxonomic scope" value="Bacteria"/>
</dbReference>
<keyword evidence="3 13" id="KW-0227">DNA damage</keyword>
<dbReference type="PROSITE" id="PS51198">
    <property type="entry name" value="UVRD_HELICASE_ATP_BIND"/>
    <property type="match status" value="1"/>
</dbReference>
<dbReference type="InterPro" id="IPR014017">
    <property type="entry name" value="DNA_helicase_UvrD-like_C"/>
</dbReference>
<dbReference type="NCBIfam" id="TIGR02785">
    <property type="entry name" value="addA_Gpos"/>
    <property type="match status" value="1"/>
</dbReference>
<comment type="function">
    <text evidence="13">The heterodimer acts as both an ATP-dependent DNA helicase and an ATP-dependent, dual-direction single-stranded exonuclease. Recognizes the chi site generating a DNA molecule suitable for the initiation of homologous recombination. The AddA nuclease domain is required for chi fragment generation; this subunit has the helicase and 3' -&gt; 5' nuclease activities.</text>
</comment>
<evidence type="ECO:0000256" key="6">
    <source>
        <dbReference type="ARBA" id="ARBA00022839"/>
    </source>
</evidence>
<dbReference type="InterPro" id="IPR027417">
    <property type="entry name" value="P-loop_NTPase"/>
</dbReference>
<comment type="subunit">
    <text evidence="13">Heterodimer of AddA and AddB/RexB.</text>
</comment>
<dbReference type="EC" id="3.1.-.-" evidence="13"/>
<keyword evidence="8 13" id="KW-0238">DNA-binding</keyword>
<dbReference type="EMBL" id="ASWJ01000004">
    <property type="protein sequence ID" value="EOW84602.1"/>
    <property type="molecule type" value="Genomic_DNA"/>
</dbReference>
<dbReference type="InterPro" id="IPR014016">
    <property type="entry name" value="UvrD-like_ATP-bd"/>
</dbReference>
<feature type="binding site" evidence="14">
    <location>
        <begin position="33"/>
        <end position="40"/>
    </location>
    <ligand>
        <name>ATP</name>
        <dbReference type="ChEBI" id="CHEBI:30616"/>
    </ligand>
</feature>
<evidence type="ECO:0000256" key="5">
    <source>
        <dbReference type="ARBA" id="ARBA00022806"/>
    </source>
</evidence>
<evidence type="ECO:0000256" key="2">
    <source>
        <dbReference type="ARBA" id="ARBA00022741"/>
    </source>
</evidence>
<dbReference type="Gene3D" id="3.90.320.10">
    <property type="match status" value="1"/>
</dbReference>
<evidence type="ECO:0000256" key="9">
    <source>
        <dbReference type="ARBA" id="ARBA00023204"/>
    </source>
</evidence>
<name>S0KHZ8_9ENTE</name>
<reference evidence="18 19" key="1">
    <citation type="submission" date="2013-03" db="EMBL/GenBank/DDBJ databases">
        <title>The Genome Sequence of Enterococcus columbae ATCC_51263 (PacBio/Illumina hybrid assembly).</title>
        <authorList>
            <consortium name="The Broad Institute Genomics Platform"/>
            <consortium name="The Broad Institute Genome Sequencing Center for Infectious Disease"/>
            <person name="Earl A."/>
            <person name="Russ C."/>
            <person name="Gilmore M."/>
            <person name="Surin D."/>
            <person name="Walker B."/>
            <person name="Young S."/>
            <person name="Zeng Q."/>
            <person name="Gargeya S."/>
            <person name="Fitzgerald M."/>
            <person name="Haas B."/>
            <person name="Abouelleil A."/>
            <person name="Allen A.W."/>
            <person name="Alvarado L."/>
            <person name="Arachchi H.M."/>
            <person name="Berlin A.M."/>
            <person name="Chapman S.B."/>
            <person name="Gainer-Dewar J."/>
            <person name="Goldberg J."/>
            <person name="Griggs A."/>
            <person name="Gujja S."/>
            <person name="Hansen M."/>
            <person name="Howarth C."/>
            <person name="Imamovic A."/>
            <person name="Ireland A."/>
            <person name="Larimer J."/>
            <person name="McCowan C."/>
            <person name="Murphy C."/>
            <person name="Pearson M."/>
            <person name="Poon T.W."/>
            <person name="Priest M."/>
            <person name="Roberts A."/>
            <person name="Saif S."/>
            <person name="Shea T."/>
            <person name="Sisk P."/>
            <person name="Sykes S."/>
            <person name="Wortman J."/>
            <person name="Nusbaum C."/>
            <person name="Birren B."/>
        </authorList>
    </citation>
    <scope>NUCLEOTIDE SEQUENCE [LARGE SCALE GENOMIC DNA]</scope>
    <source>
        <strain evidence="18 19">ATCC 51263</strain>
    </source>
</reference>
<evidence type="ECO:0000256" key="11">
    <source>
        <dbReference type="ARBA" id="ARBA00034617"/>
    </source>
</evidence>
<dbReference type="Gene3D" id="3.40.50.300">
    <property type="entry name" value="P-loop containing nucleotide triphosphate hydrolases"/>
    <property type="match status" value="4"/>
</dbReference>
<evidence type="ECO:0000313" key="19">
    <source>
        <dbReference type="Proteomes" id="UP000014113"/>
    </source>
</evidence>
<comment type="similarity">
    <text evidence="13">Belongs to the helicase family. AddA subfamily.</text>
</comment>
<evidence type="ECO:0000256" key="12">
    <source>
        <dbReference type="ARBA" id="ARBA00048988"/>
    </source>
</evidence>
<comment type="catalytic activity">
    <reaction evidence="12 13">
        <text>ATP + H2O = ADP + phosphate + H(+)</text>
        <dbReference type="Rhea" id="RHEA:13065"/>
        <dbReference type="ChEBI" id="CHEBI:15377"/>
        <dbReference type="ChEBI" id="CHEBI:15378"/>
        <dbReference type="ChEBI" id="CHEBI:30616"/>
        <dbReference type="ChEBI" id="CHEBI:43474"/>
        <dbReference type="ChEBI" id="CHEBI:456216"/>
        <dbReference type="EC" id="5.6.2.4"/>
    </reaction>
</comment>
<comment type="cofactor">
    <cofactor evidence="13">
        <name>Mg(2+)</name>
        <dbReference type="ChEBI" id="CHEBI:18420"/>
    </cofactor>
</comment>
<evidence type="ECO:0000256" key="3">
    <source>
        <dbReference type="ARBA" id="ARBA00022763"/>
    </source>
</evidence>
<evidence type="ECO:0000313" key="18">
    <source>
        <dbReference type="EMBL" id="EOW84602.1"/>
    </source>
</evidence>
<keyword evidence="2 13" id="KW-0547">Nucleotide-binding</keyword>
<dbReference type="PANTHER" id="PTHR11070:SF48">
    <property type="entry name" value="ATP-DEPENDENT HELICASE_NUCLEASE SUBUNIT A"/>
    <property type="match status" value="1"/>
</dbReference>
<dbReference type="GO" id="GO:0000724">
    <property type="term" value="P:double-strand break repair via homologous recombination"/>
    <property type="evidence" value="ECO:0007669"/>
    <property type="project" value="UniProtKB-UniRule"/>
</dbReference>
<evidence type="ECO:0000256" key="7">
    <source>
        <dbReference type="ARBA" id="ARBA00022840"/>
    </source>
</evidence>
<dbReference type="PANTHER" id="PTHR11070">
    <property type="entry name" value="UVRD / RECB / PCRA DNA HELICASE FAMILY MEMBER"/>
    <property type="match status" value="1"/>
</dbReference>
<dbReference type="GO" id="GO:0003690">
    <property type="term" value="F:double-stranded DNA binding"/>
    <property type="evidence" value="ECO:0007669"/>
    <property type="project" value="UniProtKB-UniRule"/>
</dbReference>
<dbReference type="EC" id="5.6.2.4" evidence="13"/>
<feature type="domain" description="UvrD-like helicase ATP-binding" evidence="16">
    <location>
        <begin position="12"/>
        <end position="476"/>
    </location>
</feature>
<dbReference type="RefSeq" id="WP_016182663.1">
    <property type="nucleotide sequence ID" value="NZ_JXKI01000030.1"/>
</dbReference>
<dbReference type="InterPro" id="IPR000212">
    <property type="entry name" value="DNA_helicase_UvrD/REP"/>
</dbReference>
<dbReference type="InterPro" id="IPR011604">
    <property type="entry name" value="PDDEXK-like_dom_sf"/>
</dbReference>
<keyword evidence="19" id="KW-1185">Reference proteome</keyword>
<dbReference type="OrthoDB" id="9810135at2"/>
<gene>
    <name evidence="13" type="primary">addA</name>
    <name evidence="18" type="ORF">I568_01098</name>
</gene>
<organism evidence="18 19">
    <name type="scientific">Enterococcus columbae DSM 7374 = ATCC 51263</name>
    <dbReference type="NCBI Taxonomy" id="1121865"/>
    <lineage>
        <taxon>Bacteria</taxon>
        <taxon>Bacillati</taxon>
        <taxon>Bacillota</taxon>
        <taxon>Bacilli</taxon>
        <taxon>Lactobacillales</taxon>
        <taxon>Enterococcaceae</taxon>
        <taxon>Enterococcus</taxon>
    </lineage>
</organism>
<dbReference type="GO" id="GO:0043138">
    <property type="term" value="F:3'-5' DNA helicase activity"/>
    <property type="evidence" value="ECO:0007669"/>
    <property type="project" value="UniProtKB-UniRule"/>
</dbReference>
<dbReference type="GO" id="GO:0005829">
    <property type="term" value="C:cytosol"/>
    <property type="evidence" value="ECO:0007669"/>
    <property type="project" value="TreeGrafter"/>
</dbReference>
<dbReference type="SUPFAM" id="SSF52540">
    <property type="entry name" value="P-loop containing nucleoside triphosphate hydrolases"/>
    <property type="match status" value="1"/>
</dbReference>
<dbReference type="GO" id="GO:0005524">
    <property type="term" value="F:ATP binding"/>
    <property type="evidence" value="ECO:0007669"/>
    <property type="project" value="UniProtKB-UniRule"/>
</dbReference>
<keyword evidence="7 13" id="KW-0067">ATP-binding</keyword>
<evidence type="ECO:0000256" key="15">
    <source>
        <dbReference type="SAM" id="Coils"/>
    </source>
</evidence>
<dbReference type="Pfam" id="PF13361">
    <property type="entry name" value="UvrD_C"/>
    <property type="match status" value="1"/>
</dbReference>
<comment type="caution">
    <text evidence="18">The sequence shown here is derived from an EMBL/GenBank/DDBJ whole genome shotgun (WGS) entry which is preliminary data.</text>
</comment>
<evidence type="ECO:0000256" key="14">
    <source>
        <dbReference type="PROSITE-ProRule" id="PRU00560"/>
    </source>
</evidence>
<dbReference type="InterPro" id="IPR011335">
    <property type="entry name" value="Restrct_endonuc-II-like"/>
</dbReference>
<keyword evidence="6 13" id="KW-0269">Exonuclease</keyword>
<sequence length="1232" mass="143055">MVKEIPLKPANERFTDTQWQAIFDGEDNLLVSASAGSGKTTVLVRRVIEALNRGQAIDRMLIVTFTEAAANEMKERLHEALQKAINHETDEVRRQHYLAQLMKLPAAQISTLHSFCLSVIRKYYYLIDLDPNFRLLSDETEKALLMEESWQNLLEEKYASEDPRFYQLAEAFANDRSDEGITELIMGLYRFSRANAHPNKWLANLVKSYATSSSLASQPIFKEYLQPMLLDVLKEMQNYLTLAQSIVQPTSLVKVQECLADDQMQVSAIVSALETQQVETAYELIQQLSFKRYPSVRSDNEESAFSVQAKIYRESAKENIELLKELWMFSPEETLQLLAQCQPIVQEAAELTKQFIQAFNQLKLEKSVLDFNDLEHYALAILVGENERSVASEYYRNTFDEVLIDEYQDVNRLQEAILYWVSKPTQPGNTFMVGDVKQSIYAFRQADPTLFIEKYLQFGKNENGRRIILAENFRSRKEVLDFTNFIFEQLMDEKVGQIAYDEAAQLKHGFPNFPASDQFDTELLLYLNDQVSLEEESSEWTIDTKAQGELMIVAKKIRDLIDTGYQIYDKKLQKNRPVTYRDFVILTPTRKNHLTLIDLFAQLKIPVELADAQNYFQATEVQLILALLQVIDNPLQDIPLAAVLRSPMVGLNEQDLAQIRLVTKSDYFYEALIEALSYRFTFSEKIQTFVERLKRWRKMARTDSIETLLWAIYDETGFLDYVGGMASGLQRQTNLLAFINRAQAYEQSSFKGVYQFVRFIQKMQEKANDLAKPVSEIQEDAVRVMTIHASKGLEFPIVFVVDLAKRFNYKDIHDRYVLDEHLGAGIKYRDNEYVQYPSLPYVVIKQIKLQKMLSEEMRKLYVALTRAEQKLYLVGTYASKEQALKEWRKALAQEEQVLSANLRLSKSGNFLNWLGYCLIRHPQTSQYFDEAIERHKTMDHPANFKIIWFTDEELTAQMDIDRSADLSAAEDEGAAMQTEDIAQLKHRLAYQYPYIRSTMTANYQSVSELKRMYEDPDEQHLNKLVWQDRWQQEQKQALRFVSDELAKPKFNQKTPKKLFSGAEIGTATHKLLQLLPLNQKIDESFLKDFTNKLVDQGVFTNEIVSQLRFEHILWFLASDLGQRMLEHTNELKREVPFAMLREASQIFEEFTEQDASVLIHGVIDGFFIEDEAIVLFDFKTDYFPDKNEVAQQAKKRYYGQLKLYAQALQEAYNLPVKEVYLVLLNHQKIISC</sequence>
<dbReference type="Proteomes" id="UP000014113">
    <property type="component" value="Unassembled WGS sequence"/>
</dbReference>
<dbReference type="PROSITE" id="PS51217">
    <property type="entry name" value="UVRD_HELICASE_CTER"/>
    <property type="match status" value="1"/>
</dbReference>
<keyword evidence="15" id="KW-0175">Coiled coil</keyword>
<keyword evidence="5 13" id="KW-0347">Helicase</keyword>
<comment type="catalytic activity">
    <reaction evidence="11 13">
        <text>Couples ATP hydrolysis with the unwinding of duplex DNA by translocating in the 3'-5' direction.</text>
        <dbReference type="EC" id="5.6.2.4"/>
    </reaction>
</comment>
<feature type="coiled-coil region" evidence="15">
    <location>
        <begin position="63"/>
        <end position="90"/>
    </location>
</feature>
<keyword evidence="4 13" id="KW-0378">Hydrolase</keyword>
<dbReference type="GO" id="GO:0016887">
    <property type="term" value="F:ATP hydrolysis activity"/>
    <property type="evidence" value="ECO:0007669"/>
    <property type="project" value="RHEA"/>
</dbReference>
<keyword evidence="10 13" id="KW-0413">Isomerase</keyword>